<accession>A0A1M4Z216</accession>
<dbReference type="InterPro" id="IPR023627">
    <property type="entry name" value="Rcmb_RecR"/>
</dbReference>
<reference evidence="10" key="1">
    <citation type="submission" date="2016-11" db="EMBL/GenBank/DDBJ databases">
        <authorList>
            <person name="Varghese N."/>
            <person name="Submissions S."/>
        </authorList>
    </citation>
    <scope>NUCLEOTIDE SEQUENCE [LARGE SCALE GENOMIC DNA]</scope>
    <source>
        <strain evidence="10">DSM 9756</strain>
    </source>
</reference>
<keyword evidence="10" id="KW-1185">Reference proteome</keyword>
<dbReference type="PROSITE" id="PS01300">
    <property type="entry name" value="RECR"/>
    <property type="match status" value="1"/>
</dbReference>
<dbReference type="OrthoDB" id="9802672at2"/>
<dbReference type="Gene3D" id="3.30.60.80">
    <property type="match status" value="1"/>
</dbReference>
<evidence type="ECO:0000256" key="2">
    <source>
        <dbReference type="ARBA" id="ARBA00022763"/>
    </source>
</evidence>
<evidence type="ECO:0000256" key="1">
    <source>
        <dbReference type="ARBA" id="ARBA00022723"/>
    </source>
</evidence>
<evidence type="ECO:0000259" key="8">
    <source>
        <dbReference type="PROSITE" id="PS50880"/>
    </source>
</evidence>
<keyword evidence="6 7" id="KW-0234">DNA repair</keyword>
<dbReference type="GO" id="GO:0006310">
    <property type="term" value="P:DNA recombination"/>
    <property type="evidence" value="ECO:0007669"/>
    <property type="project" value="UniProtKB-UniRule"/>
</dbReference>
<dbReference type="SUPFAM" id="SSF111304">
    <property type="entry name" value="Recombination protein RecR"/>
    <property type="match status" value="1"/>
</dbReference>
<organism evidence="9 10">
    <name type="scientific">Desulfacinum infernum DSM 9756</name>
    <dbReference type="NCBI Taxonomy" id="1121391"/>
    <lineage>
        <taxon>Bacteria</taxon>
        <taxon>Pseudomonadati</taxon>
        <taxon>Thermodesulfobacteriota</taxon>
        <taxon>Syntrophobacteria</taxon>
        <taxon>Syntrophobacterales</taxon>
        <taxon>Syntrophobacteraceae</taxon>
        <taxon>Desulfacinum</taxon>
    </lineage>
</organism>
<dbReference type="Pfam" id="PF13662">
    <property type="entry name" value="Toprim_4"/>
    <property type="match status" value="1"/>
</dbReference>
<sequence length="202" mass="22306">MVTKAYPPTLRELIKRLSKLPGLGEKSASRIAMHLLRAPAADAEALAQAILRLKREIRTCSRCFHFTDGDLCSICADPARQNGEICVVETTADLLALEESGAFKGSYHVLQGTLAPLDGVGPDDIRIRELLERIEREEVREVILATNPTSEGEATASYLMKLLEGRPVRVTRIAYGIPMGGDLKYIDKVTLERALQGRRQVH</sequence>
<evidence type="ECO:0000256" key="3">
    <source>
        <dbReference type="ARBA" id="ARBA00022771"/>
    </source>
</evidence>
<dbReference type="InterPro" id="IPR015967">
    <property type="entry name" value="Rcmb_RecR_Znf"/>
</dbReference>
<comment type="function">
    <text evidence="7">May play a role in DNA repair. It seems to be involved in an RecBC-independent recombinational process of DNA repair. It may act with RecF and RecO.</text>
</comment>
<dbReference type="HAMAP" id="MF_00017">
    <property type="entry name" value="RecR"/>
    <property type="match status" value="1"/>
</dbReference>
<keyword evidence="4 7" id="KW-0862">Zinc</keyword>
<keyword evidence="1 7" id="KW-0479">Metal-binding</keyword>
<dbReference type="InterPro" id="IPR006171">
    <property type="entry name" value="TOPRIM_dom"/>
</dbReference>
<keyword evidence="3 7" id="KW-0863">Zinc-finger</keyword>
<dbReference type="SMART" id="SM00493">
    <property type="entry name" value="TOPRIM"/>
    <property type="match status" value="1"/>
</dbReference>
<evidence type="ECO:0000313" key="10">
    <source>
        <dbReference type="Proteomes" id="UP000184076"/>
    </source>
</evidence>
<dbReference type="PANTHER" id="PTHR30446:SF0">
    <property type="entry name" value="RECOMBINATION PROTEIN RECR"/>
    <property type="match status" value="1"/>
</dbReference>
<dbReference type="CDD" id="cd01025">
    <property type="entry name" value="TOPRIM_recR"/>
    <property type="match status" value="1"/>
</dbReference>
<dbReference type="GO" id="GO:0003677">
    <property type="term" value="F:DNA binding"/>
    <property type="evidence" value="ECO:0007669"/>
    <property type="project" value="UniProtKB-UniRule"/>
</dbReference>
<dbReference type="GO" id="GO:0008270">
    <property type="term" value="F:zinc ion binding"/>
    <property type="evidence" value="ECO:0007669"/>
    <property type="project" value="UniProtKB-KW"/>
</dbReference>
<keyword evidence="5 7" id="KW-0233">DNA recombination</keyword>
<dbReference type="Gene3D" id="6.10.250.240">
    <property type="match status" value="1"/>
</dbReference>
<proteinExistence type="inferred from homology"/>
<gene>
    <name evidence="7" type="primary">recR</name>
    <name evidence="9" type="ORF">SAMN02745206_01373</name>
</gene>
<dbReference type="Proteomes" id="UP000184076">
    <property type="component" value="Unassembled WGS sequence"/>
</dbReference>
<dbReference type="InterPro" id="IPR034137">
    <property type="entry name" value="TOPRIM_RecR"/>
</dbReference>
<name>A0A1M4Z216_9BACT</name>
<dbReference type="Gene3D" id="3.40.1360.10">
    <property type="match status" value="1"/>
</dbReference>
<dbReference type="PROSITE" id="PS50880">
    <property type="entry name" value="TOPRIM"/>
    <property type="match status" value="1"/>
</dbReference>
<evidence type="ECO:0000256" key="4">
    <source>
        <dbReference type="ARBA" id="ARBA00022833"/>
    </source>
</evidence>
<evidence type="ECO:0000256" key="6">
    <source>
        <dbReference type="ARBA" id="ARBA00023204"/>
    </source>
</evidence>
<dbReference type="Pfam" id="PF02132">
    <property type="entry name" value="RecR_ZnF"/>
    <property type="match status" value="1"/>
</dbReference>
<feature type="domain" description="Toprim" evidence="8">
    <location>
        <begin position="83"/>
        <end position="178"/>
    </location>
</feature>
<dbReference type="Gene3D" id="1.10.8.420">
    <property type="entry name" value="RecR Domain 1"/>
    <property type="match status" value="1"/>
</dbReference>
<feature type="zinc finger region" description="C4-type" evidence="7">
    <location>
        <begin position="60"/>
        <end position="75"/>
    </location>
</feature>
<dbReference type="RefSeq" id="WP_073038237.1">
    <property type="nucleotide sequence ID" value="NZ_FQVB01000011.1"/>
</dbReference>
<dbReference type="AlphaFoldDB" id="A0A1M4Z216"/>
<dbReference type="EMBL" id="FQVB01000011">
    <property type="protein sequence ID" value="SHF11772.1"/>
    <property type="molecule type" value="Genomic_DNA"/>
</dbReference>
<dbReference type="InterPro" id="IPR000093">
    <property type="entry name" value="DNA_Rcmb_RecR"/>
</dbReference>
<comment type="similarity">
    <text evidence="7">Belongs to the RecR family.</text>
</comment>
<dbReference type="Pfam" id="PF21175">
    <property type="entry name" value="RecR_C"/>
    <property type="match status" value="1"/>
</dbReference>
<dbReference type="STRING" id="1121391.SAMN02745206_01373"/>
<keyword evidence="2 7" id="KW-0227">DNA damage</keyword>
<dbReference type="Pfam" id="PF21176">
    <property type="entry name" value="RecR_HhH"/>
    <property type="match status" value="1"/>
</dbReference>
<dbReference type="PANTHER" id="PTHR30446">
    <property type="entry name" value="RECOMBINATION PROTEIN RECR"/>
    <property type="match status" value="1"/>
</dbReference>
<evidence type="ECO:0000256" key="7">
    <source>
        <dbReference type="HAMAP-Rule" id="MF_00017"/>
    </source>
</evidence>
<dbReference type="GO" id="GO:0006281">
    <property type="term" value="P:DNA repair"/>
    <property type="evidence" value="ECO:0007669"/>
    <property type="project" value="UniProtKB-UniRule"/>
</dbReference>
<protein>
    <recommendedName>
        <fullName evidence="7">Recombination protein RecR</fullName>
    </recommendedName>
</protein>
<evidence type="ECO:0000256" key="5">
    <source>
        <dbReference type="ARBA" id="ARBA00023172"/>
    </source>
</evidence>
<evidence type="ECO:0000313" key="9">
    <source>
        <dbReference type="EMBL" id="SHF11772.1"/>
    </source>
</evidence>
<dbReference type="NCBIfam" id="TIGR00615">
    <property type="entry name" value="recR"/>
    <property type="match status" value="1"/>
</dbReference>